<dbReference type="Proteomes" id="UP001204562">
    <property type="component" value="Unassembled WGS sequence"/>
</dbReference>
<accession>A0AAW5JNN9</accession>
<keyword evidence="2" id="KW-0396">Initiation factor</keyword>
<dbReference type="AlphaFoldDB" id="A0AAW5JNN9"/>
<proteinExistence type="predicted"/>
<evidence type="ECO:0000256" key="1">
    <source>
        <dbReference type="SAM" id="Phobius"/>
    </source>
</evidence>
<keyword evidence="1" id="KW-0812">Transmembrane</keyword>
<evidence type="ECO:0000313" key="2">
    <source>
        <dbReference type="EMBL" id="MCQ4771527.1"/>
    </source>
</evidence>
<keyword evidence="1" id="KW-0472">Membrane</keyword>
<sequence length="89" mass="9732">MVKGVTRQVIVVKSPDPKLFEQAIFIMREDAFVEGVSADQVIQEAQQVAKSYVKQNSRWGRLSRAIPAPAYTAVGALAATALWSLAMLL</sequence>
<evidence type="ECO:0000313" key="3">
    <source>
        <dbReference type="Proteomes" id="UP001204562"/>
    </source>
</evidence>
<protein>
    <submittedName>
        <fullName evidence="2">Translation initiation factor 2</fullName>
    </submittedName>
</protein>
<dbReference type="GO" id="GO:0003743">
    <property type="term" value="F:translation initiation factor activity"/>
    <property type="evidence" value="ECO:0007669"/>
    <property type="project" value="UniProtKB-KW"/>
</dbReference>
<name>A0AAW5JNN9_9FIRM</name>
<reference evidence="2" key="1">
    <citation type="submission" date="2022-06" db="EMBL/GenBank/DDBJ databases">
        <title>Isolation of gut microbiota from human fecal samples.</title>
        <authorList>
            <person name="Pamer E.G."/>
            <person name="Barat B."/>
            <person name="Waligurski E."/>
            <person name="Medina S."/>
            <person name="Paddock L."/>
            <person name="Mostad J."/>
        </authorList>
    </citation>
    <scope>NUCLEOTIDE SEQUENCE</scope>
    <source>
        <strain evidence="2">DFI.9.91</strain>
    </source>
</reference>
<dbReference type="EMBL" id="JANFYS010000034">
    <property type="protein sequence ID" value="MCQ4771527.1"/>
    <property type="molecule type" value="Genomic_DNA"/>
</dbReference>
<keyword evidence="2" id="KW-0648">Protein biosynthesis</keyword>
<organism evidence="2 3">
    <name type="scientific">Intestinimonas massiliensis</name>
    <name type="common">ex Afouda et al. 2020</name>
    <dbReference type="NCBI Taxonomy" id="1673721"/>
    <lineage>
        <taxon>Bacteria</taxon>
        <taxon>Bacillati</taxon>
        <taxon>Bacillota</taxon>
        <taxon>Clostridia</taxon>
        <taxon>Eubacteriales</taxon>
        <taxon>Intestinimonas</taxon>
    </lineage>
</organism>
<feature type="transmembrane region" description="Helical" evidence="1">
    <location>
        <begin position="68"/>
        <end position="88"/>
    </location>
</feature>
<comment type="caution">
    <text evidence="2">The sequence shown here is derived from an EMBL/GenBank/DDBJ whole genome shotgun (WGS) entry which is preliminary data.</text>
</comment>
<gene>
    <name evidence="2" type="ORF">NE579_13860</name>
</gene>
<keyword evidence="1" id="KW-1133">Transmembrane helix</keyword>
<dbReference type="RefSeq" id="WP_050619132.1">
    <property type="nucleotide sequence ID" value="NZ_JANFYS010000034.1"/>
</dbReference>